<dbReference type="EMBL" id="CAJNDS010000240">
    <property type="protein sequence ID" value="CAE7032616.1"/>
    <property type="molecule type" value="Genomic_DNA"/>
</dbReference>
<sequence>MKKLTNMPALFHTHVDDEQILWAVLVGSVELSTNPTASDLNFCARKIEERLRNLEEAEHRFKWFSGQWTKPLMRQLIRNWCCGSLVISPDLTASSGSPIQFVREYYGDDIGYPPPEEQTEEWKEFQTSLYVLMARSTCLAYPMATAKGIVSFSDMQDFDWAKYDMESKKRNSDITQLVPNRLARMIAFHPDEKMQKFYQDMGARARKKWGFEQYATFADAVAAEQSLLPEQLPSFVGGSCKVDIAECLKYLFRREPEALALMEETYAEMKATNEIPHPKHMQLAAV</sequence>
<keyword evidence="2" id="KW-1185">Reference proteome</keyword>
<protein>
    <submittedName>
        <fullName evidence="1">Uncharacterized protein</fullName>
    </submittedName>
</protein>
<evidence type="ECO:0000313" key="1">
    <source>
        <dbReference type="EMBL" id="CAE7032616.1"/>
    </source>
</evidence>
<gene>
    <name evidence="1" type="ORF">SNAT2548_LOCUS3926</name>
</gene>
<comment type="caution">
    <text evidence="1">The sequence shown here is derived from an EMBL/GenBank/DDBJ whole genome shotgun (WGS) entry which is preliminary data.</text>
</comment>
<evidence type="ECO:0000313" key="2">
    <source>
        <dbReference type="Proteomes" id="UP000604046"/>
    </source>
</evidence>
<dbReference type="AlphaFoldDB" id="A0A812IEZ5"/>
<dbReference type="OrthoDB" id="416590at2759"/>
<reference evidence="1" key="1">
    <citation type="submission" date="2021-02" db="EMBL/GenBank/DDBJ databases">
        <authorList>
            <person name="Dougan E. K."/>
            <person name="Rhodes N."/>
            <person name="Thang M."/>
            <person name="Chan C."/>
        </authorList>
    </citation>
    <scope>NUCLEOTIDE SEQUENCE</scope>
</reference>
<organism evidence="1 2">
    <name type="scientific">Symbiodinium natans</name>
    <dbReference type="NCBI Taxonomy" id="878477"/>
    <lineage>
        <taxon>Eukaryota</taxon>
        <taxon>Sar</taxon>
        <taxon>Alveolata</taxon>
        <taxon>Dinophyceae</taxon>
        <taxon>Suessiales</taxon>
        <taxon>Symbiodiniaceae</taxon>
        <taxon>Symbiodinium</taxon>
    </lineage>
</organism>
<name>A0A812IEZ5_9DINO</name>
<dbReference type="Proteomes" id="UP000604046">
    <property type="component" value="Unassembled WGS sequence"/>
</dbReference>
<proteinExistence type="predicted"/>
<accession>A0A812IEZ5</accession>